<comment type="caution">
    <text evidence="2">The sequence shown here is derived from an EMBL/GenBank/DDBJ whole genome shotgun (WGS) entry which is preliminary data.</text>
</comment>
<organism evidence="2 3">
    <name type="scientific">Lithohypha guttulata</name>
    <dbReference type="NCBI Taxonomy" id="1690604"/>
    <lineage>
        <taxon>Eukaryota</taxon>
        <taxon>Fungi</taxon>
        <taxon>Dikarya</taxon>
        <taxon>Ascomycota</taxon>
        <taxon>Pezizomycotina</taxon>
        <taxon>Eurotiomycetes</taxon>
        <taxon>Chaetothyriomycetidae</taxon>
        <taxon>Chaetothyriales</taxon>
        <taxon>Trichomeriaceae</taxon>
        <taxon>Lithohypha</taxon>
    </lineage>
</organism>
<feature type="compositionally biased region" description="Basic and acidic residues" evidence="1">
    <location>
        <begin position="118"/>
        <end position="127"/>
    </location>
</feature>
<name>A0ABR0JYJ0_9EURO</name>
<gene>
    <name evidence="2" type="ORF">LTR24_008913</name>
</gene>
<feature type="compositionally biased region" description="Basic and acidic residues" evidence="1">
    <location>
        <begin position="159"/>
        <end position="170"/>
    </location>
</feature>
<feature type="region of interest" description="Disordered" evidence="1">
    <location>
        <begin position="100"/>
        <end position="220"/>
    </location>
</feature>
<evidence type="ECO:0000313" key="3">
    <source>
        <dbReference type="Proteomes" id="UP001345013"/>
    </source>
</evidence>
<protein>
    <submittedName>
        <fullName evidence="2">Uncharacterized protein</fullName>
    </submittedName>
</protein>
<dbReference type="Pfam" id="PF07543">
    <property type="entry name" value="PGA2"/>
    <property type="match status" value="1"/>
</dbReference>
<dbReference type="InterPro" id="IPR011431">
    <property type="entry name" value="Trafficking_Pga2"/>
</dbReference>
<evidence type="ECO:0000313" key="2">
    <source>
        <dbReference type="EMBL" id="KAK5079818.1"/>
    </source>
</evidence>
<proteinExistence type="predicted"/>
<keyword evidence="3" id="KW-1185">Reference proteome</keyword>
<accession>A0ABR0JYJ0</accession>
<dbReference type="Proteomes" id="UP001345013">
    <property type="component" value="Unassembled WGS sequence"/>
</dbReference>
<reference evidence="2 3" key="1">
    <citation type="submission" date="2023-08" db="EMBL/GenBank/DDBJ databases">
        <title>Black Yeasts Isolated from many extreme environments.</title>
        <authorList>
            <person name="Coleine C."/>
            <person name="Stajich J.E."/>
            <person name="Selbmann L."/>
        </authorList>
    </citation>
    <scope>NUCLEOTIDE SEQUENCE [LARGE SCALE GENOMIC DNA]</scope>
    <source>
        <strain evidence="2 3">CCFEE 5885</strain>
    </source>
</reference>
<dbReference type="EMBL" id="JAVRRG010000170">
    <property type="protein sequence ID" value="KAK5079818.1"/>
    <property type="molecule type" value="Genomic_DNA"/>
</dbReference>
<feature type="compositionally biased region" description="Basic and acidic residues" evidence="1">
    <location>
        <begin position="177"/>
        <end position="186"/>
    </location>
</feature>
<evidence type="ECO:0000256" key="1">
    <source>
        <dbReference type="SAM" id="MobiDB-lite"/>
    </source>
</evidence>
<sequence length="220" mass="24933">MPHSLCQQFRIQTSLPNFLQECKRVSTDKGTDKMVEYTPPPQDLSKLNPIQRYMQKGSLEFSDWLRLGAVVLAYWLLRPYVQRLAKRYLSDEAVQEGEEEQEAYKQRRAQAAMTNDIRSGKKNDQGDGKTLGQLLDEGTDGFAHSSGAKAAPTVPVQEGDVKNRKQKESKGVSFAPEKSEVEKTLDWEDESEFDPRSQPSTSQEQAAGGDIKQWMEKWTS</sequence>